<accession>A0A9W6GJ30</accession>
<proteinExistence type="predicted"/>
<sequence length="51" mass="5812">MKKVILLTFIFLLIIACTNVGSGNEERLSRGIENEIQVEFVDSGSHYRIKE</sequence>
<evidence type="ECO:0000313" key="2">
    <source>
        <dbReference type="Proteomes" id="UP001144471"/>
    </source>
</evidence>
<comment type="caution">
    <text evidence="1">The sequence shown here is derived from an EMBL/GenBank/DDBJ whole genome shotgun (WGS) entry which is preliminary data.</text>
</comment>
<organism evidence="1 2">
    <name type="scientific">Propionigenium maris DSM 9537</name>
    <dbReference type="NCBI Taxonomy" id="1123000"/>
    <lineage>
        <taxon>Bacteria</taxon>
        <taxon>Fusobacteriati</taxon>
        <taxon>Fusobacteriota</taxon>
        <taxon>Fusobacteriia</taxon>
        <taxon>Fusobacteriales</taxon>
        <taxon>Fusobacteriaceae</taxon>
        <taxon>Propionigenium</taxon>
    </lineage>
</organism>
<dbReference type="Proteomes" id="UP001144471">
    <property type="component" value="Unassembled WGS sequence"/>
</dbReference>
<keyword evidence="2" id="KW-1185">Reference proteome</keyword>
<evidence type="ECO:0000313" key="1">
    <source>
        <dbReference type="EMBL" id="GLI56094.1"/>
    </source>
</evidence>
<dbReference type="RefSeq" id="WP_281834996.1">
    <property type="nucleotide sequence ID" value="NZ_BSDY01000006.1"/>
</dbReference>
<protein>
    <recommendedName>
        <fullName evidence="3">Lipoprotein</fullName>
    </recommendedName>
</protein>
<dbReference type="AlphaFoldDB" id="A0A9W6GJ30"/>
<reference evidence="1" key="1">
    <citation type="submission" date="2022-12" db="EMBL/GenBank/DDBJ databases">
        <title>Reference genome sequencing for broad-spectrum identification of bacterial and archaeal isolates by mass spectrometry.</title>
        <authorList>
            <person name="Sekiguchi Y."/>
            <person name="Tourlousse D.M."/>
        </authorList>
    </citation>
    <scope>NUCLEOTIDE SEQUENCE</scope>
    <source>
        <strain evidence="1">10succ1</strain>
    </source>
</reference>
<dbReference type="PROSITE" id="PS51257">
    <property type="entry name" value="PROKAR_LIPOPROTEIN"/>
    <property type="match status" value="1"/>
</dbReference>
<name>A0A9W6GJ30_9FUSO</name>
<gene>
    <name evidence="1" type="ORF">PM10SUCC1_16080</name>
</gene>
<evidence type="ECO:0008006" key="3">
    <source>
        <dbReference type="Google" id="ProtNLM"/>
    </source>
</evidence>
<dbReference type="EMBL" id="BSDY01000006">
    <property type="protein sequence ID" value="GLI56094.1"/>
    <property type="molecule type" value="Genomic_DNA"/>
</dbReference>